<dbReference type="AlphaFoldDB" id="A0AA97NZH4"/>
<feature type="region of interest" description="Disordered" evidence="3">
    <location>
        <begin position="232"/>
        <end position="272"/>
    </location>
</feature>
<gene>
    <name evidence="4" type="ORF">OOU_Y34scaffold00514g66</name>
</gene>
<evidence type="ECO:0000256" key="2">
    <source>
        <dbReference type="RuleBase" id="RU003876"/>
    </source>
</evidence>
<feature type="compositionally biased region" description="Basic and acidic residues" evidence="3">
    <location>
        <begin position="232"/>
        <end position="244"/>
    </location>
</feature>
<evidence type="ECO:0000256" key="1">
    <source>
        <dbReference type="ARBA" id="ARBA00009947"/>
    </source>
</evidence>
<comment type="similarity">
    <text evidence="1 2">Belongs to the nucleosome assembly protein (NAP) family.</text>
</comment>
<dbReference type="InterPro" id="IPR037231">
    <property type="entry name" value="NAP-like_sf"/>
</dbReference>
<feature type="compositionally biased region" description="Acidic residues" evidence="3">
    <location>
        <begin position="300"/>
        <end position="320"/>
    </location>
</feature>
<evidence type="ECO:0008006" key="5">
    <source>
        <dbReference type="Google" id="ProtNLM"/>
    </source>
</evidence>
<dbReference type="GO" id="GO:0005634">
    <property type="term" value="C:nucleus"/>
    <property type="evidence" value="ECO:0007669"/>
    <property type="project" value="InterPro"/>
</dbReference>
<feature type="compositionally biased region" description="Acidic residues" evidence="3">
    <location>
        <begin position="258"/>
        <end position="270"/>
    </location>
</feature>
<sequence>MSSTSTPAVPDGSTVTYEQLHEIQEEFEDAEVELANRSRLSVLVRQHVQITRPILEKRAKAIAAIPNFWPLVFEQAPQDIDEYIQPTDANVLMSSLKSISVSHFEIDNEVEGGDPRSISIKWEFGENDYFEDRFLEKKFWYRRSKDSSWSGLVSEPVDIKWKSGKDLTHGLLAMARQVWDEEQNQGASAKIDKPEGMTPSQEALKKKIESAGGVGGVSFFAWFGYRGRHVTAEENRQSQEERRLKMQGKMPEVTATEDKDEDMDEDDQDALEAFPGGDELAVCIADDLWQDAIKYFMQAQEDDGNDSGDDFESDEDEEGENSPAQTPGQPPAKKQKK</sequence>
<feature type="region of interest" description="Disordered" evidence="3">
    <location>
        <begin position="296"/>
        <end position="337"/>
    </location>
</feature>
<dbReference type="Pfam" id="PF00956">
    <property type="entry name" value="NAP"/>
    <property type="match status" value="1"/>
</dbReference>
<dbReference type="SUPFAM" id="SSF143113">
    <property type="entry name" value="NAP-like"/>
    <property type="match status" value="1"/>
</dbReference>
<evidence type="ECO:0000256" key="3">
    <source>
        <dbReference type="SAM" id="MobiDB-lite"/>
    </source>
</evidence>
<dbReference type="Proteomes" id="UP000011086">
    <property type="component" value="Unassembled WGS sequence"/>
</dbReference>
<proteinExistence type="inferred from homology"/>
<protein>
    <recommendedName>
        <fullName evidence="5">Nucleosome assembly protein</fullName>
    </recommendedName>
</protein>
<dbReference type="InterPro" id="IPR002164">
    <property type="entry name" value="NAP_family"/>
</dbReference>
<dbReference type="EMBL" id="JH793994">
    <property type="protein sequence ID" value="ELQ39149.1"/>
    <property type="molecule type" value="Genomic_DNA"/>
</dbReference>
<reference evidence="4" key="1">
    <citation type="journal article" date="2012" name="PLoS Genet.">
        <title>Comparative analysis of the genomes of two field isolates of the rice blast fungus Magnaporthe oryzae.</title>
        <authorList>
            <person name="Xue M."/>
            <person name="Yang J."/>
            <person name="Li Z."/>
            <person name="Hu S."/>
            <person name="Yao N."/>
            <person name="Dean R.A."/>
            <person name="Zhao W."/>
            <person name="Shen M."/>
            <person name="Zhang H."/>
            <person name="Li C."/>
            <person name="Liu L."/>
            <person name="Cao L."/>
            <person name="Xu X."/>
            <person name="Xing Y."/>
            <person name="Hsiang T."/>
            <person name="Zhang Z."/>
            <person name="Xu J.R."/>
            <person name="Peng Y.L."/>
        </authorList>
    </citation>
    <scope>NUCLEOTIDE SEQUENCE</scope>
    <source>
        <strain evidence="4">Y34</strain>
    </source>
</reference>
<name>A0AA97NZH4_PYRO3</name>
<accession>A0AA97NZH4</accession>
<evidence type="ECO:0000313" key="4">
    <source>
        <dbReference type="EMBL" id="ELQ39149.1"/>
    </source>
</evidence>
<dbReference type="PANTHER" id="PTHR11875">
    <property type="entry name" value="TESTIS-SPECIFIC Y-ENCODED PROTEIN"/>
    <property type="match status" value="1"/>
</dbReference>
<organism evidence="4">
    <name type="scientific">Pyricularia oryzae (strain Y34)</name>
    <name type="common">Rice blast fungus</name>
    <name type="synonym">Magnaporthe oryzae</name>
    <dbReference type="NCBI Taxonomy" id="1143189"/>
    <lineage>
        <taxon>Eukaryota</taxon>
        <taxon>Fungi</taxon>
        <taxon>Dikarya</taxon>
        <taxon>Ascomycota</taxon>
        <taxon>Pezizomycotina</taxon>
        <taxon>Sordariomycetes</taxon>
        <taxon>Sordariomycetidae</taxon>
        <taxon>Magnaporthales</taxon>
        <taxon>Pyriculariaceae</taxon>
        <taxon>Pyricularia</taxon>
    </lineage>
</organism>
<dbReference type="GO" id="GO:0006334">
    <property type="term" value="P:nucleosome assembly"/>
    <property type="evidence" value="ECO:0007669"/>
    <property type="project" value="InterPro"/>
</dbReference>
<dbReference type="Gene3D" id="3.30.1120.90">
    <property type="entry name" value="Nucleosome assembly protein"/>
    <property type="match status" value="1"/>
</dbReference>